<sequence length="124" mass="14536">MKVLQIQPIRNPVKHLIIIISILLFSNPVIGNKQKGETLYVLGEYPDWKWVEFGDKKSQPEYQGQVKDGKPNGLGVLISTNGWKYLGSWKNGKIWNGTEYDNYGNIIYRWVEGKRRYHNQYKSY</sequence>
<dbReference type="Pfam" id="PF02493">
    <property type="entry name" value="MORN"/>
    <property type="match status" value="2"/>
</dbReference>
<gene>
    <name evidence="2" type="ORF">METZ01_LOCUS165799</name>
</gene>
<keyword evidence="1" id="KW-0677">Repeat</keyword>
<reference evidence="2" key="1">
    <citation type="submission" date="2018-05" db="EMBL/GenBank/DDBJ databases">
        <authorList>
            <person name="Lanie J.A."/>
            <person name="Ng W.-L."/>
            <person name="Kazmierczak K.M."/>
            <person name="Andrzejewski T.M."/>
            <person name="Davidsen T.M."/>
            <person name="Wayne K.J."/>
            <person name="Tettelin H."/>
            <person name="Glass J.I."/>
            <person name="Rusch D."/>
            <person name="Podicherti R."/>
            <person name="Tsui H.-C.T."/>
            <person name="Winkler M.E."/>
        </authorList>
    </citation>
    <scope>NUCLEOTIDE SEQUENCE</scope>
</reference>
<accession>A0A382BGJ7</accession>
<organism evidence="2">
    <name type="scientific">marine metagenome</name>
    <dbReference type="NCBI Taxonomy" id="408172"/>
    <lineage>
        <taxon>unclassified sequences</taxon>
        <taxon>metagenomes</taxon>
        <taxon>ecological metagenomes</taxon>
    </lineage>
</organism>
<protein>
    <recommendedName>
        <fullName evidence="3">Cytoplasmic protein</fullName>
    </recommendedName>
</protein>
<dbReference type="SUPFAM" id="SSF82185">
    <property type="entry name" value="Histone H3 K4-specific methyltransferase SET7/9 N-terminal domain"/>
    <property type="match status" value="1"/>
</dbReference>
<dbReference type="AlphaFoldDB" id="A0A382BGJ7"/>
<dbReference type="InterPro" id="IPR003409">
    <property type="entry name" value="MORN"/>
</dbReference>
<evidence type="ECO:0000256" key="1">
    <source>
        <dbReference type="ARBA" id="ARBA00022737"/>
    </source>
</evidence>
<dbReference type="Gene3D" id="2.20.110.10">
    <property type="entry name" value="Histone H3 K4-specific methyltransferase SET7/9 N-terminal domain"/>
    <property type="match status" value="1"/>
</dbReference>
<evidence type="ECO:0008006" key="3">
    <source>
        <dbReference type="Google" id="ProtNLM"/>
    </source>
</evidence>
<proteinExistence type="predicted"/>
<evidence type="ECO:0000313" key="2">
    <source>
        <dbReference type="EMBL" id="SVB12945.1"/>
    </source>
</evidence>
<name>A0A382BGJ7_9ZZZZ</name>
<dbReference type="EMBL" id="UINC01029734">
    <property type="protein sequence ID" value="SVB12945.1"/>
    <property type="molecule type" value="Genomic_DNA"/>
</dbReference>